<gene>
    <name evidence="3" type="ORF">EXIGUO9Y_190072</name>
</gene>
<evidence type="ECO:0000259" key="2">
    <source>
        <dbReference type="Pfam" id="PF00144"/>
    </source>
</evidence>
<dbReference type="Gene3D" id="3.40.710.10">
    <property type="entry name" value="DD-peptidase/beta-lactamase superfamily"/>
    <property type="match status" value="1"/>
</dbReference>
<keyword evidence="4" id="KW-1185">Reference proteome</keyword>
<dbReference type="InterPro" id="IPR050789">
    <property type="entry name" value="Diverse_Enzym_Activities"/>
</dbReference>
<dbReference type="InterPro" id="IPR012338">
    <property type="entry name" value="Beta-lactam/transpept-like"/>
</dbReference>
<evidence type="ECO:0000313" key="4">
    <source>
        <dbReference type="Proteomes" id="UP000439752"/>
    </source>
</evidence>
<reference evidence="3 4" key="1">
    <citation type="submission" date="2019-10" db="EMBL/GenBank/DDBJ databases">
        <authorList>
            <person name="Karimi E."/>
        </authorList>
    </citation>
    <scope>NUCLEOTIDE SEQUENCE [LARGE SCALE GENOMIC DNA]</scope>
    <source>
        <strain evidence="3">Exiguobacterium sp. 9Y</strain>
    </source>
</reference>
<feature type="transmembrane region" description="Helical" evidence="1">
    <location>
        <begin position="9"/>
        <end position="27"/>
    </location>
</feature>
<dbReference type="RefSeq" id="WP_159173013.1">
    <property type="nucleotide sequence ID" value="NZ_LR732311.1"/>
</dbReference>
<dbReference type="EMBL" id="CABWKQ010000011">
    <property type="protein sequence ID" value="VWX34622.1"/>
    <property type="molecule type" value="Genomic_DNA"/>
</dbReference>
<dbReference type="SUPFAM" id="SSF56601">
    <property type="entry name" value="beta-lactamase/transpeptidase-like"/>
    <property type="match status" value="1"/>
</dbReference>
<sequence>MKSRQKRRIYYVCLITTLISGIALYYATRPFVAPPVIKGNELKEAPDRSIALEQMLKSDMQKNESDALYVIQENKQIAAIGETDTLYNVASIRKSIISALFGIAEKKGLIDLDKTLGEIGVDDRKQPLTKQEKSAKVRHLLQARSGIYLDALGESQRMKALRPKRTSHAPGTFYYYNNWDFNMLGVIFEQQTKMKVGEAFEKWIAVPTDMRSFDAAHVVYERGNETSIPMYRFYLSAEDLARFGALYAQEGRWNEKEIIPNSWIEASSTPYSSIEDVDQFTGYGYLWWLEPASKHPLMWGVGSGGQFLIVDRKNNMAIALLNDTGTPPLSSAAYRFFGQESTYAEARKIHAVLTREQ</sequence>
<protein>
    <recommendedName>
        <fullName evidence="2">Beta-lactamase-related domain-containing protein</fullName>
    </recommendedName>
</protein>
<organism evidence="3 4">
    <name type="scientific">Exiguobacterium oxidotolerans</name>
    <dbReference type="NCBI Taxonomy" id="223958"/>
    <lineage>
        <taxon>Bacteria</taxon>
        <taxon>Bacillati</taxon>
        <taxon>Bacillota</taxon>
        <taxon>Bacilli</taxon>
        <taxon>Bacillales</taxon>
        <taxon>Bacillales Family XII. Incertae Sedis</taxon>
        <taxon>Exiguobacterium</taxon>
    </lineage>
</organism>
<dbReference type="Pfam" id="PF00144">
    <property type="entry name" value="Beta-lactamase"/>
    <property type="match status" value="1"/>
</dbReference>
<keyword evidence="1" id="KW-0812">Transmembrane</keyword>
<dbReference type="InterPro" id="IPR001466">
    <property type="entry name" value="Beta-lactam-related"/>
</dbReference>
<dbReference type="AlphaFoldDB" id="A0A653I747"/>
<keyword evidence="1" id="KW-1133">Transmembrane helix</keyword>
<feature type="domain" description="Beta-lactamase-related" evidence="2">
    <location>
        <begin position="57"/>
        <end position="324"/>
    </location>
</feature>
<dbReference type="PANTHER" id="PTHR43283:SF7">
    <property type="entry name" value="BETA-LACTAMASE-RELATED DOMAIN-CONTAINING PROTEIN"/>
    <property type="match status" value="1"/>
</dbReference>
<keyword evidence="1" id="KW-0472">Membrane</keyword>
<dbReference type="Proteomes" id="UP000439752">
    <property type="component" value="Unassembled WGS sequence"/>
</dbReference>
<proteinExistence type="predicted"/>
<name>A0A653I747_9BACL</name>
<dbReference type="PANTHER" id="PTHR43283">
    <property type="entry name" value="BETA-LACTAMASE-RELATED"/>
    <property type="match status" value="1"/>
</dbReference>
<evidence type="ECO:0000313" key="3">
    <source>
        <dbReference type="EMBL" id="VWX34622.1"/>
    </source>
</evidence>
<accession>A0A653I747</accession>
<evidence type="ECO:0000256" key="1">
    <source>
        <dbReference type="SAM" id="Phobius"/>
    </source>
</evidence>